<evidence type="ECO:0000256" key="15">
    <source>
        <dbReference type="ARBA" id="ARBA00045727"/>
    </source>
</evidence>
<dbReference type="GO" id="GO:0045930">
    <property type="term" value="P:negative regulation of mitotic cell cycle"/>
    <property type="evidence" value="ECO:0007669"/>
    <property type="project" value="TreeGrafter"/>
</dbReference>
<dbReference type="InterPro" id="IPR003175">
    <property type="entry name" value="CDI_dom"/>
</dbReference>
<keyword evidence="9" id="KW-0832">Ubl conjugation</keyword>
<comment type="caution">
    <text evidence="18">The sequence shown here is derived from an EMBL/GenBank/DDBJ whole genome shotgun (WGS) entry which is preliminary data.</text>
</comment>
<dbReference type="GO" id="GO:0008285">
    <property type="term" value="P:negative regulation of cell population proliferation"/>
    <property type="evidence" value="ECO:0007669"/>
    <property type="project" value="TreeGrafter"/>
</dbReference>
<keyword evidence="12" id="KW-0131">Cell cycle</keyword>
<dbReference type="EMBL" id="JAUCMX010000018">
    <property type="protein sequence ID" value="KAK3517560.1"/>
    <property type="molecule type" value="Genomic_DNA"/>
</dbReference>
<reference evidence="18" key="1">
    <citation type="submission" date="2023-06" db="EMBL/GenBank/DDBJ databases">
        <title>Male Hemibagrus guttatus genome.</title>
        <authorList>
            <person name="Bian C."/>
        </authorList>
    </citation>
    <scope>NUCLEOTIDE SEQUENCE</scope>
    <source>
        <strain evidence="18">Male_cb2023</strain>
        <tissue evidence="18">Muscle</tissue>
    </source>
</reference>
<dbReference type="GO" id="GO:0005768">
    <property type="term" value="C:endosome"/>
    <property type="evidence" value="ECO:0007669"/>
    <property type="project" value="UniProtKB-SubCell"/>
</dbReference>
<feature type="region of interest" description="Disordered" evidence="16">
    <location>
        <begin position="1"/>
        <end position="39"/>
    </location>
</feature>
<evidence type="ECO:0000256" key="1">
    <source>
        <dbReference type="ARBA" id="ARBA00004123"/>
    </source>
</evidence>
<dbReference type="GO" id="GO:0051087">
    <property type="term" value="F:protein-folding chaperone binding"/>
    <property type="evidence" value="ECO:0007669"/>
    <property type="project" value="TreeGrafter"/>
</dbReference>
<evidence type="ECO:0000256" key="3">
    <source>
        <dbReference type="ARBA" id="ARBA00004496"/>
    </source>
</evidence>
<keyword evidence="7" id="KW-0597">Phosphoprotein</keyword>
<evidence type="ECO:0000313" key="19">
    <source>
        <dbReference type="Proteomes" id="UP001274896"/>
    </source>
</evidence>
<dbReference type="GO" id="GO:0004861">
    <property type="term" value="F:cyclin-dependent protein serine/threonine kinase inhibitor activity"/>
    <property type="evidence" value="ECO:0007669"/>
    <property type="project" value="InterPro"/>
</dbReference>
<comment type="subcellular location">
    <subcellularLocation>
        <location evidence="3">Cytoplasm</location>
    </subcellularLocation>
    <subcellularLocation>
        <location evidence="2">Endosome</location>
    </subcellularLocation>
    <subcellularLocation>
        <location evidence="1">Nucleus</location>
    </subcellularLocation>
</comment>
<evidence type="ECO:0000256" key="16">
    <source>
        <dbReference type="SAM" id="MobiDB-lite"/>
    </source>
</evidence>
<evidence type="ECO:0000256" key="2">
    <source>
        <dbReference type="ARBA" id="ARBA00004177"/>
    </source>
</evidence>
<feature type="domain" description="Cyclin-dependent kinase inhibitor" evidence="17">
    <location>
        <begin position="31"/>
        <end position="80"/>
    </location>
</feature>
<sequence length="534" mass="57911">MSDVRLSNGSPPLERVDARPEGHTKPSVCRNLFGSPDPGEVKQAYLNELRESEATYREKYNYDFVKDTPLEPGRYEWETVDARDAPEVYSRPPRKTKRVDLNGSQTDCQKTPGAAMKRPSQEDAESCALAAPQLHTKPAPGMEHNRLWLLKKTAVQKEDEDGYLVDVLEAGKMGKSKDLSEFDKGQIVMARRLDQSISKTSALVGCSRSAVVVDSKGYGYIQDESAEAAALAIEQLNGMLLNNCEVTIEYFKPREEHKVEACPISRHQASNLFIKNLDSTIDDECLRMVSPEGTVTPIETVPSVDTVTPIKTVSSVDTVTPIKTVPSVDTVTPIETVPSVDTVTAIKTVPSVDTVTPIETVPSVDTVTAIKTVPSVDTVTPIETVPSVDAVTPIETVPSEDTVQDVLVIETVPSEDTVQDVPVIETVPSEDIVQDVLVFKTVPSEDTIPVFETARATERALAEAPAAHEVADTAKATAADEEQSTSVANVDDVQLDDITKDAPTTPTPLKPLTIYILESAPLDDQIQMACGMVA</sequence>
<dbReference type="GO" id="GO:0000082">
    <property type="term" value="P:G1/S transition of mitotic cell cycle"/>
    <property type="evidence" value="ECO:0007669"/>
    <property type="project" value="TreeGrafter"/>
</dbReference>
<evidence type="ECO:0000256" key="6">
    <source>
        <dbReference type="ARBA" id="ARBA00022490"/>
    </source>
</evidence>
<dbReference type="AlphaFoldDB" id="A0AAE0QC45"/>
<organism evidence="18 19">
    <name type="scientific">Hemibagrus guttatus</name>
    <dbReference type="NCBI Taxonomy" id="175788"/>
    <lineage>
        <taxon>Eukaryota</taxon>
        <taxon>Metazoa</taxon>
        <taxon>Chordata</taxon>
        <taxon>Craniata</taxon>
        <taxon>Vertebrata</taxon>
        <taxon>Euteleostomi</taxon>
        <taxon>Actinopterygii</taxon>
        <taxon>Neopterygii</taxon>
        <taxon>Teleostei</taxon>
        <taxon>Ostariophysi</taxon>
        <taxon>Siluriformes</taxon>
        <taxon>Bagridae</taxon>
        <taxon>Hemibagrus</taxon>
    </lineage>
</organism>
<comment type="similarity">
    <text evidence="4">Belongs to the CDI family.</text>
</comment>
<evidence type="ECO:0000256" key="13">
    <source>
        <dbReference type="ARBA" id="ARBA00031903"/>
    </source>
</evidence>
<accession>A0AAE0QC45</accession>
<comment type="function">
    <text evidence="15">Important regulator of cell cycle progression. Inhibits the kinase activity of CDK2 bound to cyclin A, but has little inhibitory activity on CDK2 bound to SPDYA. Involved in G1 arrest. Potent inhibitor of cyclin E- and cyclin A-CDK2 complexes. Forms a complex with cyclin type D-CDK4 complexes and is involved in the assembly, stability, and modulation of CCND1-CDK4 complex activation. Acts either as an inhibitor or an activator of cyclin type D-CDK4 complexes depending on its phosphorylation state and/or stoichometry.</text>
</comment>
<feature type="region of interest" description="Disordered" evidence="16">
    <location>
        <begin position="88"/>
        <end position="119"/>
    </location>
</feature>
<dbReference type="Gene3D" id="3.30.70.330">
    <property type="match status" value="2"/>
</dbReference>
<feature type="compositionally biased region" description="Basic and acidic residues" evidence="16">
    <location>
        <begin position="14"/>
        <end position="24"/>
    </location>
</feature>
<evidence type="ECO:0000259" key="17">
    <source>
        <dbReference type="Pfam" id="PF02234"/>
    </source>
</evidence>
<dbReference type="Gene3D" id="4.10.365.10">
    <property type="entry name" value="p27"/>
    <property type="match status" value="1"/>
</dbReference>
<evidence type="ECO:0000256" key="9">
    <source>
        <dbReference type="ARBA" id="ARBA00022843"/>
    </source>
</evidence>
<dbReference type="InterPro" id="IPR035979">
    <property type="entry name" value="RBD_domain_sf"/>
</dbReference>
<feature type="compositionally biased region" description="Polar residues" evidence="16">
    <location>
        <begin position="1"/>
        <end position="10"/>
    </location>
</feature>
<evidence type="ECO:0000256" key="8">
    <source>
        <dbReference type="ARBA" id="ARBA00022753"/>
    </source>
</evidence>
<evidence type="ECO:0000256" key="14">
    <source>
        <dbReference type="ARBA" id="ARBA00031925"/>
    </source>
</evidence>
<keyword evidence="11" id="KW-0539">Nucleus</keyword>
<dbReference type="PANTHER" id="PTHR10265">
    <property type="entry name" value="CYCLIN-DEPENDENT KINASE INHIBITOR 1"/>
    <property type="match status" value="1"/>
</dbReference>
<evidence type="ECO:0000256" key="4">
    <source>
        <dbReference type="ARBA" id="ARBA00006726"/>
    </source>
</evidence>
<keyword evidence="19" id="KW-1185">Reference proteome</keyword>
<dbReference type="Proteomes" id="UP001274896">
    <property type="component" value="Unassembled WGS sequence"/>
</dbReference>
<evidence type="ECO:0000313" key="18">
    <source>
        <dbReference type="EMBL" id="KAK3517560.1"/>
    </source>
</evidence>
<dbReference type="PANTHER" id="PTHR10265:SF9">
    <property type="entry name" value="CYCLIN-DEPENDENT KINASE INHIBITOR 1B"/>
    <property type="match status" value="1"/>
</dbReference>
<keyword evidence="8" id="KW-0967">Endosome</keyword>
<dbReference type="InterPro" id="IPR012677">
    <property type="entry name" value="Nucleotide-bd_a/b_plait_sf"/>
</dbReference>
<evidence type="ECO:0000256" key="5">
    <source>
        <dbReference type="ARBA" id="ARBA00014547"/>
    </source>
</evidence>
<keyword evidence="6" id="KW-0963">Cytoplasm</keyword>
<protein>
    <recommendedName>
        <fullName evidence="5">Cyclin-dependent kinase inhibitor 1B</fullName>
    </recommendedName>
    <alternativeName>
        <fullName evidence="14">Cyclin-dependent kinase inhibitor p27</fullName>
    </alternativeName>
    <alternativeName>
        <fullName evidence="13">p27Kip1</fullName>
    </alternativeName>
</protein>
<keyword evidence="10" id="KW-0649">Protein kinase inhibitor</keyword>
<evidence type="ECO:0000256" key="11">
    <source>
        <dbReference type="ARBA" id="ARBA00023242"/>
    </source>
</evidence>
<dbReference type="SUPFAM" id="SSF54928">
    <property type="entry name" value="RNA-binding domain, RBD"/>
    <property type="match status" value="1"/>
</dbReference>
<name>A0AAE0QC45_9TELE</name>
<evidence type="ECO:0000256" key="12">
    <source>
        <dbReference type="ARBA" id="ARBA00023306"/>
    </source>
</evidence>
<dbReference type="InterPro" id="IPR044898">
    <property type="entry name" value="CDI_dom_sf"/>
</dbReference>
<dbReference type="GO" id="GO:0003676">
    <property type="term" value="F:nucleic acid binding"/>
    <property type="evidence" value="ECO:0007669"/>
    <property type="project" value="InterPro"/>
</dbReference>
<evidence type="ECO:0000256" key="10">
    <source>
        <dbReference type="ARBA" id="ARBA00023013"/>
    </source>
</evidence>
<evidence type="ECO:0000256" key="7">
    <source>
        <dbReference type="ARBA" id="ARBA00022553"/>
    </source>
</evidence>
<dbReference type="GO" id="GO:0005634">
    <property type="term" value="C:nucleus"/>
    <property type="evidence" value="ECO:0007669"/>
    <property type="project" value="UniProtKB-SubCell"/>
</dbReference>
<proteinExistence type="inferred from homology"/>
<gene>
    <name evidence="18" type="ORF">QTP70_012547</name>
</gene>
<dbReference type="Pfam" id="PF02234">
    <property type="entry name" value="CDI"/>
    <property type="match status" value="1"/>
</dbReference>